<feature type="domain" description="Endonuclease/exonuclease/phosphatase" evidence="9">
    <location>
        <begin position="4"/>
        <end position="250"/>
    </location>
</feature>
<protein>
    <submittedName>
        <fullName evidence="10">Exodeoxyribonuclease-3</fullName>
    </submittedName>
</protein>
<dbReference type="RefSeq" id="WP_073106949.1">
    <property type="nucleotide sequence ID" value="NZ_FQXE01000013.1"/>
</dbReference>
<proteinExistence type="inferred from homology"/>
<gene>
    <name evidence="10" type="ORF">SAMN04488135_113120</name>
</gene>
<dbReference type="CDD" id="cd09086">
    <property type="entry name" value="ExoIII-like_AP-endo"/>
    <property type="match status" value="1"/>
</dbReference>
<feature type="binding site" evidence="7">
    <location>
        <position position="34"/>
    </location>
    <ligand>
        <name>Mg(2+)</name>
        <dbReference type="ChEBI" id="CHEBI:18420"/>
        <label>1</label>
    </ligand>
</feature>
<dbReference type="PANTHER" id="PTHR43250">
    <property type="entry name" value="EXODEOXYRIBONUCLEASE III"/>
    <property type="match status" value="1"/>
</dbReference>
<comment type="similarity">
    <text evidence="2">Belongs to the DNA repair enzymes AP/ExoA family.</text>
</comment>
<feature type="binding site" evidence="7">
    <location>
        <position position="149"/>
    </location>
    <ligand>
        <name>Mg(2+)</name>
        <dbReference type="ChEBI" id="CHEBI:18420"/>
        <label>1</label>
    </ligand>
</feature>
<dbReference type="GO" id="GO:0006281">
    <property type="term" value="P:DNA repair"/>
    <property type="evidence" value="ECO:0007669"/>
    <property type="project" value="InterPro"/>
</dbReference>
<name>A0A1M5ZB67_9BURK</name>
<sequence>MKLATWNINSLKVRLPQVLDWLAANPVDALCLQELKLPDEKFPLEAFTEIGYQANWAGQKTYNGVAVITRGAGTDVQRNLPAYDDHQQRIIATTLDSPMGDIRVISAYCPNGQSIGSDKYEYKLEWFKALRSWLRDELQRYPRLAILGDYNVAPKDEDVHDPLKWIGDVLVSEPEREAFGSLLELGLSDAFRQFEQEEKSFTWWDYRRYAFRRNAGLRIDHVLLSQALQPYCTACVIDKAPRANEQPSDHVPVIATLDFAAALA</sequence>
<evidence type="ECO:0000313" key="11">
    <source>
        <dbReference type="Proteomes" id="UP000184226"/>
    </source>
</evidence>
<dbReference type="NCBIfam" id="TIGR00633">
    <property type="entry name" value="xth"/>
    <property type="match status" value="1"/>
</dbReference>
<reference evidence="10 11" key="1">
    <citation type="submission" date="2016-11" db="EMBL/GenBank/DDBJ databases">
        <authorList>
            <person name="Jaros S."/>
            <person name="Januszkiewicz K."/>
            <person name="Wedrychowicz H."/>
        </authorList>
    </citation>
    <scope>NUCLEOTIDE SEQUENCE [LARGE SCALE GENOMIC DNA]</scope>
    <source>
        <strain evidence="10 11">CGMCC 1.10190</strain>
    </source>
</reference>
<evidence type="ECO:0000256" key="4">
    <source>
        <dbReference type="ARBA" id="ARBA00022801"/>
    </source>
</evidence>
<evidence type="ECO:0000256" key="5">
    <source>
        <dbReference type="ARBA" id="ARBA00022842"/>
    </source>
</evidence>
<dbReference type="GO" id="GO:0003677">
    <property type="term" value="F:DNA binding"/>
    <property type="evidence" value="ECO:0007669"/>
    <property type="project" value="InterPro"/>
</dbReference>
<evidence type="ECO:0000313" key="10">
    <source>
        <dbReference type="EMBL" id="SHI21467.1"/>
    </source>
</evidence>
<dbReference type="PANTHER" id="PTHR43250:SF2">
    <property type="entry name" value="EXODEOXYRIBONUCLEASE III"/>
    <property type="match status" value="1"/>
</dbReference>
<keyword evidence="4" id="KW-0378">Hydrolase</keyword>
<feature type="site" description="Transition state stabilizer" evidence="8">
    <location>
        <position position="151"/>
    </location>
</feature>
<feature type="site" description="Interaction with DNA substrate" evidence="8">
    <location>
        <position position="250"/>
    </location>
</feature>
<dbReference type="PROSITE" id="PS51435">
    <property type="entry name" value="AP_NUCLEASE_F1_4"/>
    <property type="match status" value="1"/>
</dbReference>
<dbReference type="InterPro" id="IPR004808">
    <property type="entry name" value="AP_endonuc_1"/>
</dbReference>
<keyword evidence="11" id="KW-1185">Reference proteome</keyword>
<evidence type="ECO:0000256" key="3">
    <source>
        <dbReference type="ARBA" id="ARBA00022723"/>
    </source>
</evidence>
<keyword evidence="3 7" id="KW-0479">Metal-binding</keyword>
<evidence type="ECO:0000256" key="7">
    <source>
        <dbReference type="PIRSR" id="PIRSR604808-2"/>
    </source>
</evidence>
<dbReference type="InterPro" id="IPR036691">
    <property type="entry name" value="Endo/exonu/phosph_ase_sf"/>
</dbReference>
<dbReference type="GO" id="GO:0004519">
    <property type="term" value="F:endonuclease activity"/>
    <property type="evidence" value="ECO:0007669"/>
    <property type="project" value="InterPro"/>
</dbReference>
<evidence type="ECO:0000256" key="2">
    <source>
        <dbReference type="ARBA" id="ARBA00007092"/>
    </source>
</evidence>
<dbReference type="NCBIfam" id="TIGR00195">
    <property type="entry name" value="exoDNase_III"/>
    <property type="match status" value="1"/>
</dbReference>
<keyword evidence="5 7" id="KW-0460">Magnesium</keyword>
<dbReference type="GO" id="GO:0008311">
    <property type="term" value="F:double-stranded DNA 3'-5' DNA exonuclease activity"/>
    <property type="evidence" value="ECO:0007669"/>
    <property type="project" value="InterPro"/>
</dbReference>
<dbReference type="GO" id="GO:0046872">
    <property type="term" value="F:metal ion binding"/>
    <property type="evidence" value="ECO:0007669"/>
    <property type="project" value="UniProtKB-KW"/>
</dbReference>
<feature type="binding site" evidence="7">
    <location>
        <position position="7"/>
    </location>
    <ligand>
        <name>Mg(2+)</name>
        <dbReference type="ChEBI" id="CHEBI:18420"/>
        <label>1</label>
    </ligand>
</feature>
<feature type="binding site" evidence="7">
    <location>
        <position position="249"/>
    </location>
    <ligand>
        <name>Mg(2+)</name>
        <dbReference type="ChEBI" id="CHEBI:18420"/>
        <label>1</label>
    </ligand>
</feature>
<dbReference type="STRING" id="658167.SAMN04488135_113120"/>
<dbReference type="Proteomes" id="UP000184226">
    <property type="component" value="Unassembled WGS sequence"/>
</dbReference>
<dbReference type="AlphaFoldDB" id="A0A1M5ZB67"/>
<comment type="cofactor">
    <cofactor evidence="7">
        <name>Mg(2+)</name>
        <dbReference type="ChEBI" id="CHEBI:18420"/>
    </cofactor>
    <cofactor evidence="7">
        <name>Mn(2+)</name>
        <dbReference type="ChEBI" id="CHEBI:29035"/>
    </cofactor>
    <text evidence="7">Probably binds two magnesium or manganese ions per subunit.</text>
</comment>
<dbReference type="InterPro" id="IPR037493">
    <property type="entry name" value="ExoIII-like"/>
</dbReference>
<evidence type="ECO:0000259" key="9">
    <source>
        <dbReference type="Pfam" id="PF03372"/>
    </source>
</evidence>
<dbReference type="Gene3D" id="3.60.10.10">
    <property type="entry name" value="Endonuclease/exonuclease/phosphatase"/>
    <property type="match status" value="1"/>
</dbReference>
<dbReference type="InterPro" id="IPR020848">
    <property type="entry name" value="AP_endonuclease_F1_CS"/>
</dbReference>
<dbReference type="EMBL" id="FQXE01000013">
    <property type="protein sequence ID" value="SHI21467.1"/>
    <property type="molecule type" value="Genomic_DNA"/>
</dbReference>
<keyword evidence="7" id="KW-0464">Manganese</keyword>
<organism evidence="10 11">
    <name type="scientific">Pollutimonas bauzanensis</name>
    <dbReference type="NCBI Taxonomy" id="658167"/>
    <lineage>
        <taxon>Bacteria</taxon>
        <taxon>Pseudomonadati</taxon>
        <taxon>Pseudomonadota</taxon>
        <taxon>Betaproteobacteria</taxon>
        <taxon>Burkholderiales</taxon>
        <taxon>Alcaligenaceae</taxon>
        <taxon>Pollutimonas</taxon>
    </lineage>
</organism>
<feature type="active site" evidence="6">
    <location>
        <position position="108"/>
    </location>
</feature>
<evidence type="ECO:0000256" key="8">
    <source>
        <dbReference type="PIRSR" id="PIRSR604808-3"/>
    </source>
</evidence>
<comment type="cofactor">
    <cofactor evidence="1">
        <name>Mn(2+)</name>
        <dbReference type="ChEBI" id="CHEBI:29035"/>
    </cofactor>
</comment>
<dbReference type="Pfam" id="PF03372">
    <property type="entry name" value="Exo_endo_phos"/>
    <property type="match status" value="1"/>
</dbReference>
<feature type="active site" description="Proton donor/acceptor" evidence="6">
    <location>
        <position position="149"/>
    </location>
</feature>
<dbReference type="SUPFAM" id="SSF56219">
    <property type="entry name" value="DNase I-like"/>
    <property type="match status" value="1"/>
</dbReference>
<feature type="active site" description="Proton acceptor" evidence="6">
    <location>
        <position position="250"/>
    </location>
</feature>
<feature type="site" description="Important for catalytic activity" evidence="8">
    <location>
        <position position="220"/>
    </location>
</feature>
<feature type="binding site" evidence="7">
    <location>
        <position position="151"/>
    </location>
    <ligand>
        <name>Mg(2+)</name>
        <dbReference type="ChEBI" id="CHEBI:18420"/>
        <label>1</label>
    </ligand>
</feature>
<evidence type="ECO:0000256" key="6">
    <source>
        <dbReference type="PIRSR" id="PIRSR604808-1"/>
    </source>
</evidence>
<dbReference type="OrthoDB" id="9803914at2"/>
<evidence type="ECO:0000256" key="1">
    <source>
        <dbReference type="ARBA" id="ARBA00001936"/>
    </source>
</evidence>
<dbReference type="InterPro" id="IPR005135">
    <property type="entry name" value="Endo/exonuclease/phosphatase"/>
</dbReference>
<feature type="binding site" evidence="7">
    <location>
        <position position="250"/>
    </location>
    <ligand>
        <name>Mg(2+)</name>
        <dbReference type="ChEBI" id="CHEBI:18420"/>
        <label>1</label>
    </ligand>
</feature>
<dbReference type="PROSITE" id="PS00728">
    <property type="entry name" value="AP_NUCLEASE_F1_3"/>
    <property type="match status" value="1"/>
</dbReference>
<accession>A0A1M5ZB67</accession>